<dbReference type="Pfam" id="PF22936">
    <property type="entry name" value="Pol_BBD"/>
    <property type="match status" value="1"/>
</dbReference>
<reference evidence="3" key="1">
    <citation type="submission" date="2018-05" db="EMBL/GenBank/DDBJ databases">
        <title>Draft genome of Mucuna pruriens seed.</title>
        <authorList>
            <person name="Nnadi N.E."/>
            <person name="Vos R."/>
            <person name="Hasami M.H."/>
            <person name="Devisetty U.K."/>
            <person name="Aguiy J.C."/>
        </authorList>
    </citation>
    <scope>NUCLEOTIDE SEQUENCE [LARGE SCALE GENOMIC DNA]</scope>
    <source>
        <strain evidence="3">JCA_2017</strain>
    </source>
</reference>
<dbReference type="OrthoDB" id="1431938at2759"/>
<dbReference type="InterPro" id="IPR012337">
    <property type="entry name" value="RNaseH-like_sf"/>
</dbReference>
<dbReference type="AlphaFoldDB" id="A0A371HM97"/>
<feature type="compositionally biased region" description="Basic and acidic residues" evidence="1">
    <location>
        <begin position="95"/>
        <end position="108"/>
    </location>
</feature>
<dbReference type="InterPro" id="IPR036397">
    <property type="entry name" value="RNaseH_sf"/>
</dbReference>
<dbReference type="Gene3D" id="3.30.420.10">
    <property type="entry name" value="Ribonuclease H-like superfamily/Ribonuclease H"/>
    <property type="match status" value="1"/>
</dbReference>
<sequence length="334" mass="39599">MSNSKSIEQNFSHVTNQVNKMRVYEEQILDNKVVDKILRIISIKFDHVITTIFESRNTNVMILEFQSIKSHVSKILEKIEKVNLNNDVESNPSVESRDHDNFNNRERRNYKGRGRRITEEEDLVISTKEETTTSYIQSRKRWKKFKFYQSRKRTRKKTTMKEQILIVFNAKSSNTKLHIDIGCSKHMCGKNKLFSTLDETVKFTIKFENNTNIHILEKYQIIIKLKDDSQNFIYYVFYISGFHHNLLSMRQILEKDYIIHIHHENNVFGLSIINIPSEVCEIGKKHKESFPTRKSWKAKKPLEIVHSDLCTVEISTHGGRKYFITFIDDFSRKI</sequence>
<dbReference type="SUPFAM" id="SSF53098">
    <property type="entry name" value="Ribonuclease H-like"/>
    <property type="match status" value="1"/>
</dbReference>
<feature type="non-terminal residue" evidence="3">
    <location>
        <position position="1"/>
    </location>
</feature>
<evidence type="ECO:0000313" key="4">
    <source>
        <dbReference type="Proteomes" id="UP000257109"/>
    </source>
</evidence>
<evidence type="ECO:0000259" key="2">
    <source>
        <dbReference type="PROSITE" id="PS50994"/>
    </source>
</evidence>
<name>A0A371HM97_MUCPR</name>
<organism evidence="3 4">
    <name type="scientific">Mucuna pruriens</name>
    <name type="common">Velvet bean</name>
    <name type="synonym">Dolichos pruriens</name>
    <dbReference type="NCBI Taxonomy" id="157652"/>
    <lineage>
        <taxon>Eukaryota</taxon>
        <taxon>Viridiplantae</taxon>
        <taxon>Streptophyta</taxon>
        <taxon>Embryophyta</taxon>
        <taxon>Tracheophyta</taxon>
        <taxon>Spermatophyta</taxon>
        <taxon>Magnoliopsida</taxon>
        <taxon>eudicotyledons</taxon>
        <taxon>Gunneridae</taxon>
        <taxon>Pentapetalae</taxon>
        <taxon>rosids</taxon>
        <taxon>fabids</taxon>
        <taxon>Fabales</taxon>
        <taxon>Fabaceae</taxon>
        <taxon>Papilionoideae</taxon>
        <taxon>50 kb inversion clade</taxon>
        <taxon>NPAAA clade</taxon>
        <taxon>indigoferoid/millettioid clade</taxon>
        <taxon>Phaseoleae</taxon>
        <taxon>Mucuna</taxon>
    </lineage>
</organism>
<accession>A0A371HM97</accession>
<feature type="region of interest" description="Disordered" evidence="1">
    <location>
        <begin position="88"/>
        <end position="108"/>
    </location>
</feature>
<feature type="domain" description="Integrase catalytic" evidence="2">
    <location>
        <begin position="297"/>
        <end position="334"/>
    </location>
</feature>
<dbReference type="Proteomes" id="UP000257109">
    <property type="component" value="Unassembled WGS sequence"/>
</dbReference>
<keyword evidence="4" id="KW-1185">Reference proteome</keyword>
<gene>
    <name evidence="3" type="ORF">CR513_12436</name>
</gene>
<dbReference type="GO" id="GO:0015074">
    <property type="term" value="P:DNA integration"/>
    <property type="evidence" value="ECO:0007669"/>
    <property type="project" value="InterPro"/>
</dbReference>
<dbReference type="PROSITE" id="PS50994">
    <property type="entry name" value="INTEGRASE"/>
    <property type="match status" value="1"/>
</dbReference>
<comment type="caution">
    <text evidence="3">The sequence shown here is derived from an EMBL/GenBank/DDBJ whole genome shotgun (WGS) entry which is preliminary data.</text>
</comment>
<proteinExistence type="predicted"/>
<dbReference type="EMBL" id="QJKJ01002179">
    <property type="protein sequence ID" value="RDY03915.1"/>
    <property type="molecule type" value="Genomic_DNA"/>
</dbReference>
<dbReference type="InterPro" id="IPR001584">
    <property type="entry name" value="Integrase_cat-core"/>
</dbReference>
<dbReference type="GO" id="GO:0003676">
    <property type="term" value="F:nucleic acid binding"/>
    <property type="evidence" value="ECO:0007669"/>
    <property type="project" value="InterPro"/>
</dbReference>
<protein>
    <recommendedName>
        <fullName evidence="2">Integrase catalytic domain-containing protein</fullName>
    </recommendedName>
</protein>
<evidence type="ECO:0000313" key="3">
    <source>
        <dbReference type="EMBL" id="RDY03915.1"/>
    </source>
</evidence>
<evidence type="ECO:0000256" key="1">
    <source>
        <dbReference type="SAM" id="MobiDB-lite"/>
    </source>
</evidence>
<dbReference type="InterPro" id="IPR054722">
    <property type="entry name" value="PolX-like_BBD"/>
</dbReference>